<evidence type="ECO:0000256" key="1">
    <source>
        <dbReference type="ARBA" id="ARBA00008779"/>
    </source>
</evidence>
<dbReference type="Pfam" id="PF00884">
    <property type="entry name" value="Sulfatase"/>
    <property type="match status" value="1"/>
</dbReference>
<evidence type="ECO:0000256" key="3">
    <source>
        <dbReference type="ARBA" id="ARBA00022801"/>
    </source>
</evidence>
<dbReference type="CDD" id="cd16145">
    <property type="entry name" value="ARS_like"/>
    <property type="match status" value="1"/>
</dbReference>
<evidence type="ECO:0000313" key="7">
    <source>
        <dbReference type="Proteomes" id="UP000321532"/>
    </source>
</evidence>
<reference evidence="6 7" key="1">
    <citation type="submission" date="2019-07" db="EMBL/GenBank/DDBJ databases">
        <title>Whole genome shotgun sequence of Adhaeribacter aerolatus NBRC 106133.</title>
        <authorList>
            <person name="Hosoyama A."/>
            <person name="Uohara A."/>
            <person name="Ohji S."/>
            <person name="Ichikawa N."/>
        </authorList>
    </citation>
    <scope>NUCLEOTIDE SEQUENCE [LARGE SCALE GENOMIC DNA]</scope>
    <source>
        <strain evidence="6 7">NBRC 106133</strain>
    </source>
</reference>
<dbReference type="GO" id="GO:0046872">
    <property type="term" value="F:metal ion binding"/>
    <property type="evidence" value="ECO:0007669"/>
    <property type="project" value="UniProtKB-KW"/>
</dbReference>
<dbReference type="PANTHER" id="PTHR42693:SF53">
    <property type="entry name" value="ENDO-4-O-SULFATASE"/>
    <property type="match status" value="1"/>
</dbReference>
<comment type="caution">
    <text evidence="6">The sequence shown here is derived from an EMBL/GenBank/DDBJ whole genome shotgun (WGS) entry which is preliminary data.</text>
</comment>
<evidence type="ECO:0000259" key="5">
    <source>
        <dbReference type="Pfam" id="PF00884"/>
    </source>
</evidence>
<dbReference type="Gene3D" id="3.30.1120.10">
    <property type="match status" value="1"/>
</dbReference>
<dbReference type="OrthoDB" id="976866at2"/>
<dbReference type="InterPro" id="IPR050738">
    <property type="entry name" value="Sulfatase"/>
</dbReference>
<protein>
    <submittedName>
        <fullName evidence="6">N-acetylgalactosamine-6-sulfatase</fullName>
    </submittedName>
</protein>
<dbReference type="RefSeq" id="WP_146905042.1">
    <property type="nucleotide sequence ID" value="NZ_BJYS01000055.1"/>
</dbReference>
<dbReference type="AlphaFoldDB" id="A0A512B5K7"/>
<dbReference type="InterPro" id="IPR024607">
    <property type="entry name" value="Sulfatase_CS"/>
</dbReference>
<dbReference type="SUPFAM" id="SSF53649">
    <property type="entry name" value="Alkaline phosphatase-like"/>
    <property type="match status" value="1"/>
</dbReference>
<feature type="domain" description="Sulfatase N-terminal" evidence="5">
    <location>
        <begin position="43"/>
        <end position="402"/>
    </location>
</feature>
<dbReference type="GO" id="GO:0004065">
    <property type="term" value="F:arylsulfatase activity"/>
    <property type="evidence" value="ECO:0007669"/>
    <property type="project" value="TreeGrafter"/>
</dbReference>
<gene>
    <name evidence="6" type="ORF">AAE02nite_49190</name>
</gene>
<dbReference type="Proteomes" id="UP000321532">
    <property type="component" value="Unassembled WGS sequence"/>
</dbReference>
<dbReference type="EMBL" id="BJYS01000055">
    <property type="protein sequence ID" value="GEO07255.1"/>
    <property type="molecule type" value="Genomic_DNA"/>
</dbReference>
<dbReference type="PROSITE" id="PS00523">
    <property type="entry name" value="SULFATASE_1"/>
    <property type="match status" value="1"/>
</dbReference>
<dbReference type="PANTHER" id="PTHR42693">
    <property type="entry name" value="ARYLSULFATASE FAMILY MEMBER"/>
    <property type="match status" value="1"/>
</dbReference>
<comment type="similarity">
    <text evidence="1">Belongs to the sulfatase family.</text>
</comment>
<dbReference type="InterPro" id="IPR017850">
    <property type="entry name" value="Alkaline_phosphatase_core_sf"/>
</dbReference>
<accession>A0A512B5K7</accession>
<keyword evidence="4" id="KW-0106">Calcium</keyword>
<keyword evidence="3" id="KW-0378">Hydrolase</keyword>
<sequence>MVKQLLFHYRYSVFVFLLIFLSQINSLTAQTPRRPAVEKSRKPNIIYIYADDLGYGEIGAYGQQKIKTPNLDRLAKEGMRFTQHYTSTPVCAPARCMLLTGRNGGRSYIRGNYELGGFADNLEGGQMPLPEGTFTIGHLMQRAGYKTAAIGKWGLGLHSNTGDPNKQGFDYFYGYLDQKQAHSYYPTHLWENGKWDKLNNPYVDVHKQPAKPKEQITPEDLAVYKGKEYAVDKMTNNALQFMQNNKNAPFFLYLPYSLPHAALQVPDADINYYIKLFGEKPNLTMSNYVPTFYPLSTYAAMVTYLDKQVGLVQEQLKKLGLDQNTIIMFSSDNGPASSVVAATDNFFNSAGPFRGMKQDLYEGGIRSPFIVNWPGKIQPNKVSDLISVQYDMMATLAEIAGVKAPANDGISLLPTMLGKDQSQQKRPYIYFEFPEKGGQVAVRMGNWKGVRTNIKQNINAPWQLYNLASDIGERKDLAAEHPEIIKQMAAIAQKEHRCPHIKEWEFVDPKFTSK</sequence>
<evidence type="ECO:0000313" key="6">
    <source>
        <dbReference type="EMBL" id="GEO07255.1"/>
    </source>
</evidence>
<organism evidence="6 7">
    <name type="scientific">Adhaeribacter aerolatus</name>
    <dbReference type="NCBI Taxonomy" id="670289"/>
    <lineage>
        <taxon>Bacteria</taxon>
        <taxon>Pseudomonadati</taxon>
        <taxon>Bacteroidota</taxon>
        <taxon>Cytophagia</taxon>
        <taxon>Cytophagales</taxon>
        <taxon>Hymenobacteraceae</taxon>
        <taxon>Adhaeribacter</taxon>
    </lineage>
</organism>
<name>A0A512B5K7_9BACT</name>
<evidence type="ECO:0000256" key="4">
    <source>
        <dbReference type="ARBA" id="ARBA00022837"/>
    </source>
</evidence>
<proteinExistence type="inferred from homology"/>
<keyword evidence="7" id="KW-1185">Reference proteome</keyword>
<evidence type="ECO:0000256" key="2">
    <source>
        <dbReference type="ARBA" id="ARBA00022723"/>
    </source>
</evidence>
<dbReference type="InterPro" id="IPR000917">
    <property type="entry name" value="Sulfatase_N"/>
</dbReference>
<dbReference type="Gene3D" id="3.40.720.10">
    <property type="entry name" value="Alkaline Phosphatase, subunit A"/>
    <property type="match status" value="1"/>
</dbReference>
<keyword evidence="2" id="KW-0479">Metal-binding</keyword>